<name>A0A371GXZ1_MUCPR</name>
<dbReference type="AlphaFoldDB" id="A0A371GXZ1"/>
<dbReference type="OrthoDB" id="757982at2759"/>
<accession>A0A371GXZ1</accession>
<evidence type="ECO:0000313" key="1">
    <source>
        <dbReference type="EMBL" id="RDX95417.1"/>
    </source>
</evidence>
<sequence length="227" mass="25965">MTYSLTTQQPAEKSLSLRNVIGKRNNLTFTITRSVYVLNLFYYADINSHYNTIICFKPLFNTCEPPPNNFDDIGSHGTKVVIYNLWWNDEGIYELNFDDDAEPTCGTQLEYPNSVKRSTFYVQHVGPNTAPIVHRIGQEMGARGSRLEKGEGDHKQESSVECREKPCFVVANLTSGWHLKQVAAEDTHDRPDGPETWGRDLAEEIFGDDDQQWQFLSRDKENCFCAQ</sequence>
<feature type="non-terminal residue" evidence="1">
    <location>
        <position position="1"/>
    </location>
</feature>
<reference evidence="1" key="1">
    <citation type="submission" date="2018-05" db="EMBL/GenBank/DDBJ databases">
        <title>Draft genome of Mucuna pruriens seed.</title>
        <authorList>
            <person name="Nnadi N.E."/>
            <person name="Vos R."/>
            <person name="Hasami M.H."/>
            <person name="Devisetty U.K."/>
            <person name="Aguiy J.C."/>
        </authorList>
    </citation>
    <scope>NUCLEOTIDE SEQUENCE [LARGE SCALE GENOMIC DNA]</scope>
    <source>
        <strain evidence="1">JCA_2017</strain>
    </source>
</reference>
<gene>
    <name evidence="1" type="primary">MORC1</name>
    <name evidence="1" type="ORF">CR513_22063</name>
</gene>
<organism evidence="1 2">
    <name type="scientific">Mucuna pruriens</name>
    <name type="common">Velvet bean</name>
    <name type="synonym">Dolichos pruriens</name>
    <dbReference type="NCBI Taxonomy" id="157652"/>
    <lineage>
        <taxon>Eukaryota</taxon>
        <taxon>Viridiplantae</taxon>
        <taxon>Streptophyta</taxon>
        <taxon>Embryophyta</taxon>
        <taxon>Tracheophyta</taxon>
        <taxon>Spermatophyta</taxon>
        <taxon>Magnoliopsida</taxon>
        <taxon>eudicotyledons</taxon>
        <taxon>Gunneridae</taxon>
        <taxon>Pentapetalae</taxon>
        <taxon>rosids</taxon>
        <taxon>fabids</taxon>
        <taxon>Fabales</taxon>
        <taxon>Fabaceae</taxon>
        <taxon>Papilionoideae</taxon>
        <taxon>50 kb inversion clade</taxon>
        <taxon>NPAAA clade</taxon>
        <taxon>indigoferoid/millettioid clade</taxon>
        <taxon>Phaseoleae</taxon>
        <taxon>Mucuna</taxon>
    </lineage>
</organism>
<comment type="caution">
    <text evidence="1">The sequence shown here is derived from an EMBL/GenBank/DDBJ whole genome shotgun (WGS) entry which is preliminary data.</text>
</comment>
<dbReference type="EMBL" id="QJKJ01004135">
    <property type="protein sequence ID" value="RDX95417.1"/>
    <property type="molecule type" value="Genomic_DNA"/>
</dbReference>
<dbReference type="Proteomes" id="UP000257109">
    <property type="component" value="Unassembled WGS sequence"/>
</dbReference>
<keyword evidence="2" id="KW-1185">Reference proteome</keyword>
<proteinExistence type="predicted"/>
<evidence type="ECO:0000313" key="2">
    <source>
        <dbReference type="Proteomes" id="UP000257109"/>
    </source>
</evidence>
<dbReference type="STRING" id="157652.A0A371GXZ1"/>
<protein>
    <submittedName>
        <fullName evidence="1">Protein MICRORCHIDIA 1</fullName>
    </submittedName>
</protein>